<evidence type="ECO:0000256" key="3">
    <source>
        <dbReference type="ARBA" id="ARBA00023136"/>
    </source>
</evidence>
<keyword evidence="2 6" id="KW-0732">Signal</keyword>
<keyword evidence="1" id="KW-1003">Cell membrane</keyword>
<accession>A0A9P9Z4B6</accession>
<keyword evidence="3" id="KW-0472">Membrane</keyword>
<organism evidence="7 8">
    <name type="scientific">Rhynchospora breviuscula</name>
    <dbReference type="NCBI Taxonomy" id="2022672"/>
    <lineage>
        <taxon>Eukaryota</taxon>
        <taxon>Viridiplantae</taxon>
        <taxon>Streptophyta</taxon>
        <taxon>Embryophyta</taxon>
        <taxon>Tracheophyta</taxon>
        <taxon>Spermatophyta</taxon>
        <taxon>Magnoliopsida</taxon>
        <taxon>Liliopsida</taxon>
        <taxon>Poales</taxon>
        <taxon>Cyperaceae</taxon>
        <taxon>Cyperoideae</taxon>
        <taxon>Rhynchosporeae</taxon>
        <taxon>Rhynchospora</taxon>
    </lineage>
</organism>
<dbReference type="Proteomes" id="UP001151287">
    <property type="component" value="Unassembled WGS sequence"/>
</dbReference>
<dbReference type="InterPro" id="IPR050490">
    <property type="entry name" value="Bact_solute-bd_prot1"/>
</dbReference>
<dbReference type="SUPFAM" id="SSF53850">
    <property type="entry name" value="Periplasmic binding protein-like II"/>
    <property type="match status" value="1"/>
</dbReference>
<evidence type="ECO:0000256" key="1">
    <source>
        <dbReference type="ARBA" id="ARBA00022475"/>
    </source>
</evidence>
<feature type="signal peptide" evidence="6">
    <location>
        <begin position="1"/>
        <end position="22"/>
    </location>
</feature>
<evidence type="ECO:0000313" key="8">
    <source>
        <dbReference type="Proteomes" id="UP001151287"/>
    </source>
</evidence>
<keyword evidence="5" id="KW-0449">Lipoprotein</keyword>
<dbReference type="PROSITE" id="PS51257">
    <property type="entry name" value="PROKAR_LIPOPROTEIN"/>
    <property type="match status" value="1"/>
</dbReference>
<dbReference type="CDD" id="cd13585">
    <property type="entry name" value="PBP2_TMBP_like"/>
    <property type="match status" value="1"/>
</dbReference>
<evidence type="ECO:0000256" key="5">
    <source>
        <dbReference type="ARBA" id="ARBA00023288"/>
    </source>
</evidence>
<evidence type="ECO:0000256" key="6">
    <source>
        <dbReference type="SAM" id="SignalP"/>
    </source>
</evidence>
<dbReference type="EMBL" id="JAMQYH010001083">
    <property type="protein sequence ID" value="KAJ1681372.1"/>
    <property type="molecule type" value="Genomic_DNA"/>
</dbReference>
<evidence type="ECO:0000256" key="4">
    <source>
        <dbReference type="ARBA" id="ARBA00023139"/>
    </source>
</evidence>
<evidence type="ECO:0000313" key="7">
    <source>
        <dbReference type="EMBL" id="KAJ1681372.1"/>
    </source>
</evidence>
<feature type="chain" id="PRO_5040190911" evidence="6">
    <location>
        <begin position="23"/>
        <end position="437"/>
    </location>
</feature>
<dbReference type="PANTHER" id="PTHR43649">
    <property type="entry name" value="ARABINOSE-BINDING PROTEIN-RELATED"/>
    <property type="match status" value="1"/>
</dbReference>
<protein>
    <submittedName>
        <fullName evidence="7">Uncharacterized protein</fullName>
    </submittedName>
</protein>
<reference evidence="7" key="1">
    <citation type="journal article" date="2022" name="Cell">
        <title>Repeat-based holocentromeres influence genome architecture and karyotype evolution.</title>
        <authorList>
            <person name="Hofstatter P.G."/>
            <person name="Thangavel G."/>
            <person name="Lux T."/>
            <person name="Neumann P."/>
            <person name="Vondrak T."/>
            <person name="Novak P."/>
            <person name="Zhang M."/>
            <person name="Costa L."/>
            <person name="Castellani M."/>
            <person name="Scott A."/>
            <person name="Toegelov H."/>
            <person name="Fuchs J."/>
            <person name="Mata-Sucre Y."/>
            <person name="Dias Y."/>
            <person name="Vanzela A.L.L."/>
            <person name="Huettel B."/>
            <person name="Almeida C.C.S."/>
            <person name="Simkova H."/>
            <person name="Souza G."/>
            <person name="Pedrosa-Harand A."/>
            <person name="Macas J."/>
            <person name="Mayer K.F.X."/>
            <person name="Houben A."/>
            <person name="Marques A."/>
        </authorList>
    </citation>
    <scope>NUCLEOTIDE SEQUENCE</scope>
    <source>
        <strain evidence="7">RhyBre1mFocal</strain>
    </source>
</reference>
<evidence type="ECO:0000256" key="2">
    <source>
        <dbReference type="ARBA" id="ARBA00022729"/>
    </source>
</evidence>
<keyword evidence="8" id="KW-1185">Reference proteome</keyword>
<dbReference type="InterPro" id="IPR006059">
    <property type="entry name" value="SBP"/>
</dbReference>
<sequence length="437" mass="45797">MHRTTRNRLIAGASAAVAVALALTGCTGSGNTGGNSDEKVSIDYWGWVPGLDKAIAAWNAENPDIQVTFSNTPADTAPAKLQAAVKAGNAPCLAQVGYSDLLSDLVDGQLLDVTEQAAQYKKDYVDFAWSLVSPGGKTYGIPQDTGPMVMYYRTDLFEQYGITVPKTWDEYAAAAKKVQAANPDVAIGALAPNDAGAFEGYAWQAGAKWFSVDGDQWKVSIDDKATQKVASYWQGLVDSKAVPVKLNYTPEYYADLASGKLLTVISAAWYSGIISQNAADTSGKWAIAPMPSWDASKPASANLGGSASAVFQGCKYPEQALKFANWLNSSETSMNILADPKGGGLYPAATAALGFDIVNAKSAFFGNQVPGEQFASASKAVPEGWNFGPISGQTIQNVQDALTNVQNGTGTIPAQLSGIQSTNLDALKSKGINASAG</sequence>
<keyword evidence="4" id="KW-0564">Palmitate</keyword>
<dbReference type="AlphaFoldDB" id="A0A9P9Z4B6"/>
<dbReference type="Gene3D" id="3.40.190.10">
    <property type="entry name" value="Periplasmic binding protein-like II"/>
    <property type="match status" value="3"/>
</dbReference>
<gene>
    <name evidence="7" type="ORF">LUZ63_023401</name>
</gene>
<dbReference type="PANTHER" id="PTHR43649:SF33">
    <property type="entry name" value="POLYGALACTURONAN_RHAMNOGALACTURONAN-BINDING PROTEIN YTCQ"/>
    <property type="match status" value="1"/>
</dbReference>
<name>A0A9P9Z4B6_9POAL</name>
<comment type="caution">
    <text evidence="7">The sequence shown here is derived from an EMBL/GenBank/DDBJ whole genome shotgun (WGS) entry which is preliminary data.</text>
</comment>
<proteinExistence type="predicted"/>
<dbReference type="OrthoDB" id="550587at2759"/>
<dbReference type="Pfam" id="PF01547">
    <property type="entry name" value="SBP_bac_1"/>
    <property type="match status" value="1"/>
</dbReference>